<name>A0AAD9NLM1_RIDPI</name>
<keyword evidence="3" id="KW-0808">Transferase</keyword>
<evidence type="ECO:0000313" key="15">
    <source>
        <dbReference type="EMBL" id="KAK2171699.1"/>
    </source>
</evidence>
<reference evidence="15" key="1">
    <citation type="journal article" date="2023" name="Mol. Biol. Evol.">
        <title>Third-Generation Sequencing Reveals the Adaptive Role of the Epigenome in Three Deep-Sea Polychaetes.</title>
        <authorList>
            <person name="Perez M."/>
            <person name="Aroh O."/>
            <person name="Sun Y."/>
            <person name="Lan Y."/>
            <person name="Juniper S.K."/>
            <person name="Young C.R."/>
            <person name="Angers B."/>
            <person name="Qian P.Y."/>
        </authorList>
    </citation>
    <scope>NUCLEOTIDE SEQUENCE</scope>
    <source>
        <strain evidence="15">R07B-5</strain>
    </source>
</reference>
<keyword evidence="11" id="KW-0009">Actin-binding</keyword>
<evidence type="ECO:0000256" key="7">
    <source>
        <dbReference type="ARBA" id="ARBA00022989"/>
    </source>
</evidence>
<feature type="compositionally biased region" description="Basic and acidic residues" evidence="12">
    <location>
        <begin position="2031"/>
        <end position="2047"/>
    </location>
</feature>
<comment type="similarity">
    <text evidence="11">Belongs to the TRAFAC class myosin-kinesin ATPase superfamily. Myosin family.</text>
</comment>
<feature type="region of interest" description="Disordered" evidence="12">
    <location>
        <begin position="1755"/>
        <end position="1801"/>
    </location>
</feature>
<dbReference type="Pfam" id="PF00063">
    <property type="entry name" value="Myosin_head"/>
    <property type="match status" value="2"/>
</dbReference>
<dbReference type="PROSITE" id="PS51456">
    <property type="entry name" value="MYOSIN_MOTOR"/>
    <property type="match status" value="1"/>
</dbReference>
<dbReference type="GO" id="GO:0003774">
    <property type="term" value="F:cytoskeletal motor activity"/>
    <property type="evidence" value="ECO:0007669"/>
    <property type="project" value="UniProtKB-UniRule"/>
</dbReference>
<feature type="compositionally biased region" description="Basic residues" evidence="12">
    <location>
        <begin position="2016"/>
        <end position="2030"/>
    </location>
</feature>
<dbReference type="EMBL" id="JAODUO010001037">
    <property type="protein sequence ID" value="KAK2171699.1"/>
    <property type="molecule type" value="Genomic_DNA"/>
</dbReference>
<evidence type="ECO:0000256" key="6">
    <source>
        <dbReference type="ARBA" id="ARBA00022840"/>
    </source>
</evidence>
<dbReference type="Pfam" id="PF03142">
    <property type="entry name" value="Chitin_synth_2"/>
    <property type="match status" value="1"/>
</dbReference>
<feature type="compositionally biased region" description="Basic and acidic residues" evidence="12">
    <location>
        <begin position="755"/>
        <end position="766"/>
    </location>
</feature>
<dbReference type="InterPro" id="IPR036961">
    <property type="entry name" value="Kinesin_motor_dom_sf"/>
</dbReference>
<keyword evidence="3" id="KW-0328">Glycosyltransferase</keyword>
<evidence type="ECO:0000256" key="3">
    <source>
        <dbReference type="ARBA" id="ARBA00022676"/>
    </source>
</evidence>
<protein>
    <recommendedName>
        <fullName evidence="2">chitin synthase</fullName>
        <ecNumber evidence="2">2.4.1.16</ecNumber>
    </recommendedName>
</protein>
<dbReference type="Gene3D" id="1.20.120.720">
    <property type="entry name" value="Myosin VI head, motor domain, U50 subdomain"/>
    <property type="match status" value="1"/>
</dbReference>
<feature type="binding site" evidence="11">
    <location>
        <begin position="156"/>
        <end position="163"/>
    </location>
    <ligand>
        <name>ATP</name>
        <dbReference type="ChEBI" id="CHEBI:30616"/>
    </ligand>
</feature>
<dbReference type="EC" id="2.4.1.16" evidence="2"/>
<evidence type="ECO:0000256" key="1">
    <source>
        <dbReference type="ARBA" id="ARBA00004141"/>
    </source>
</evidence>
<dbReference type="Gene3D" id="1.20.58.530">
    <property type="match status" value="1"/>
</dbReference>
<feature type="transmembrane region" description="Helical" evidence="13">
    <location>
        <begin position="1619"/>
        <end position="1637"/>
    </location>
</feature>
<dbReference type="InterPro" id="IPR004835">
    <property type="entry name" value="Chitin_synth"/>
</dbReference>
<sequence>MNKNVRFQGEPAPDYNGSGTYYDAGDPAPDYGEDESASTSAVVPQIAARPGGNLRHVSRSADTENDLSAMENLNEVSILRVLQERFMHDVIQTYIGDVLIVINPYKKIDLYGEEYHEMYKFVNQRSELQPHIYWTVDHAYRRMTDSATNQVILISGESGAGKTESTKLVVKHLTHICESTVTNLHERIVMVNPLLEAFGNAQTVMNHNSSRFGKFVELVFNGNGQMKGGESGLQVNQWPTGESGLQVSQWPTGESVAHRRVSGPYLIQWLTGESVAHSPVSGPKFSYLATVQSVAYSGVSGLRMSQWPTCVSVAHRILKYDHNQKGVFQGEDDRERCKQMFNDMEKIMDQVAFTKDDIATVYTCLAAVLFITNVEFQPDDEEDGVVIVDDYPVNIVADLLAIDVDRLVTSLVSRTSVVNDAVGKALYSRLFGWIVRQVNSNLTDTRQTAFEQLCINVANEKLQYFFNTFIFATQQAMYEEEGIDWSHIDFRNNDDILRLFLGEDGVGSTGRRTMSFGRQPDMFTIVDDESKSPRSTDVSLVRNWRRNLGTHPNFTAVERDELAFIITHFADKSSKNVFIKDLFTAELADTGVLSRTKSRIRSGSTRVAFGRNLRNHGHGSVSGNTVRKLRSRGIHQMPGTAVQRVQTTVSQHFRKSLDELMKKMNKAQPLFVRFTLIFPQRSAMPTGDMCSQALQAAGFTAEHFAIGRTKVFMKDVVADKLRLANLERAAVAIQRAVRGNGARRRYDALKQEEEKRKRLEMEEKKTREARKRELKAKEREREARDREQPSPTVYKPDVPVNTTYTQDENDNLPDIPEEVEQISAAPVPDEPGCDGNGNAQLNEDDDLFQEGTDDSDTDEEMADMSWDIAQVVPVDRVSPSETFDNLVKALRVFFYIFLFLLVLASGTVSIVSFLGLESLARRHAASDQASRNFFSFSSCYIERSGIILTLETLHSFGLAVLVFSVLPAVPAVDAVGLLSCVAVVPALLQLVLVRTHQTDTRVVLVKWALPVSLVLVSVKWWENFVPRQKKNASMTSLSARLFHFKKDLHQFRTKMNTVTSLWNVAVSVAALWMVEWLETRCRPTWNVFTMPDNTTWATTDNQSTTNETTFAMNGTDSGIVFTVAMSVPVTPQGMNPSEELTATFAGIVFNNNDTTWMFDGDVDLTLFVTRLYLGPLVVSSMLLNRRFDDAEVKVSMTGTHDMSDTYTLATTKTGKATAPEETKKRDGVTPIIYACATMWHENKLVAHVFFDDAMELDDDEERVVNNFVNSVLESEVAMPPPVLTPTPYGGRLTWTLPGNTIFVAHLKDKSKIRHLKRWSQVMYMYYLLGYKLFGEKEGEIMKKVTKKDTKVLPDHVGKSLIFQAMEEELLTQAENTFLLALDGDVDFKPEAVRLLVDRMRKNSKTGAACGRIHPIGTGPMVWYQVFEYAVGHWFQKSTEHVLGCVLCSPGCFSLFRGSAVLDDNVMKRVDYTAASDALTYAPEGFNEFFNQRRRWTPSTMANVIDLLSSAGNTVRMNDNISWFYMWYQGGLMAATILGPATVILAIATAFETVLQITKWESYVMSILPVVFQLIISFTTKKNTQLLVCGFLSTFYACVMTVVLVGILKGFISSNILEDPSLVFLIIMSASFIIAGIMHPYEFTCLPYGIIYYLCIPSGYLVLIIFAISNMQDISWGTRDVPKKKTKAQLEEEKKREEEKKQKKKRGWFSFLKFDSLLKEVRDMIRSVFAEKKDDSTQLQILKTLRHIRKDLKKKDERNAGGSVSSESESEDDKKPEDTTASVEGLEQSNKPAAPEPEEEDFHRELYEEDTDNPAWINKWEGVKEVDYLDIGEAQFWRQLIKKYLKPIKKDAKFEKKMSSELIELRNNVSFAFWLINGLWIVFNFQIQSIKELNTAYIFGVKTQPLGFVFMSLFVIALFLQFTGMLMHRWGTFLQLIAITELKSPFQRTQPVAPDGEPGLRRDMTVKQAALQQTGESAGVDIPGGYDWQHRFTPNTISRAMTRQALRRQLAAEPEHRHHRSRPRGHYRKHHEGQDREQGRGQDRETPAKHSRRRERSDRREGSEERRRHHHHRRHRRRSDVGPNTHVIRGGELETHLIRRLGRWTNRDDVEEVSFL</sequence>
<feature type="transmembrane region" description="Helical" evidence="13">
    <location>
        <begin position="1649"/>
        <end position="1668"/>
    </location>
</feature>
<evidence type="ECO:0000256" key="10">
    <source>
        <dbReference type="ARBA" id="ARBA00023175"/>
    </source>
</evidence>
<dbReference type="SMART" id="SM00242">
    <property type="entry name" value="MYSc"/>
    <property type="match status" value="1"/>
</dbReference>
<organism evidence="15 16">
    <name type="scientific">Ridgeia piscesae</name>
    <name type="common">Tubeworm</name>
    <dbReference type="NCBI Taxonomy" id="27915"/>
    <lineage>
        <taxon>Eukaryota</taxon>
        <taxon>Metazoa</taxon>
        <taxon>Spiralia</taxon>
        <taxon>Lophotrochozoa</taxon>
        <taxon>Annelida</taxon>
        <taxon>Polychaeta</taxon>
        <taxon>Sedentaria</taxon>
        <taxon>Canalipalpata</taxon>
        <taxon>Sabellida</taxon>
        <taxon>Siboglinidae</taxon>
        <taxon>Ridgeia</taxon>
    </lineage>
</organism>
<dbReference type="InterPro" id="IPR027417">
    <property type="entry name" value="P-loop_NTPase"/>
</dbReference>
<dbReference type="PROSITE" id="PS50096">
    <property type="entry name" value="IQ"/>
    <property type="match status" value="1"/>
</dbReference>
<feature type="transmembrane region" description="Helical" evidence="13">
    <location>
        <begin position="1562"/>
        <end position="1578"/>
    </location>
</feature>
<feature type="transmembrane region" description="Helical" evidence="13">
    <location>
        <begin position="1584"/>
        <end position="1607"/>
    </location>
</feature>
<dbReference type="PANTHER" id="PTHR22914:SF42">
    <property type="entry name" value="CHITIN SYNTHASE"/>
    <property type="match status" value="1"/>
</dbReference>
<dbReference type="Gene3D" id="1.20.5.4820">
    <property type="match status" value="1"/>
</dbReference>
<dbReference type="SUPFAM" id="SSF53448">
    <property type="entry name" value="Nucleotide-diphospho-sugar transferases"/>
    <property type="match status" value="1"/>
</dbReference>
<feature type="region of interest" description="Disordered" evidence="12">
    <location>
        <begin position="2007"/>
        <end position="2087"/>
    </location>
</feature>
<dbReference type="GO" id="GO:0006031">
    <property type="term" value="P:chitin biosynthetic process"/>
    <property type="evidence" value="ECO:0007669"/>
    <property type="project" value="TreeGrafter"/>
</dbReference>
<dbReference type="SUPFAM" id="SSF52540">
    <property type="entry name" value="P-loop containing nucleoside triphosphate hydrolases"/>
    <property type="match status" value="1"/>
</dbReference>
<comment type="caution">
    <text evidence="11">Lacks conserved residue(s) required for the propagation of feature annotation.</text>
</comment>
<dbReference type="InterPro" id="IPR029044">
    <property type="entry name" value="Nucleotide-diphossugar_trans"/>
</dbReference>
<keyword evidence="6 11" id="KW-0067">ATP-binding</keyword>
<feature type="transmembrane region" description="Helical" evidence="13">
    <location>
        <begin position="1864"/>
        <end position="1886"/>
    </location>
</feature>
<feature type="compositionally biased region" description="Basic and acidic residues" evidence="12">
    <location>
        <begin position="775"/>
        <end position="788"/>
    </location>
</feature>
<evidence type="ECO:0000256" key="13">
    <source>
        <dbReference type="SAM" id="Phobius"/>
    </source>
</evidence>
<feature type="region of interest" description="Disordered" evidence="12">
    <location>
        <begin position="1"/>
        <end position="41"/>
    </location>
</feature>
<evidence type="ECO:0000256" key="4">
    <source>
        <dbReference type="ARBA" id="ARBA00022692"/>
    </source>
</evidence>
<dbReference type="GO" id="GO:0016459">
    <property type="term" value="C:myosin complex"/>
    <property type="evidence" value="ECO:0007669"/>
    <property type="project" value="UniProtKB-KW"/>
</dbReference>
<dbReference type="InterPro" id="IPR001609">
    <property type="entry name" value="Myosin_head_motor_dom-like"/>
</dbReference>
<keyword evidence="10 11" id="KW-0505">Motor protein</keyword>
<keyword evidence="7 13" id="KW-1133">Transmembrane helix</keyword>
<gene>
    <name evidence="15" type="ORF">NP493_1038g02017</name>
</gene>
<feature type="transmembrane region" description="Helical" evidence="13">
    <location>
        <begin position="892"/>
        <end position="916"/>
    </location>
</feature>
<proteinExistence type="inferred from homology"/>
<dbReference type="GO" id="GO:0004100">
    <property type="term" value="F:chitin synthase activity"/>
    <property type="evidence" value="ECO:0007669"/>
    <property type="project" value="UniProtKB-EC"/>
</dbReference>
<feature type="domain" description="Myosin motor" evidence="14">
    <location>
        <begin position="62"/>
        <end position="572"/>
    </location>
</feature>
<keyword evidence="5 11" id="KW-0547">Nucleotide-binding</keyword>
<feature type="transmembrane region" description="Helical" evidence="13">
    <location>
        <begin position="946"/>
        <end position="968"/>
    </location>
</feature>
<keyword evidence="4 13" id="KW-0812">Transmembrane</keyword>
<keyword evidence="9 13" id="KW-0472">Membrane</keyword>
<evidence type="ECO:0000259" key="14">
    <source>
        <dbReference type="PROSITE" id="PS51456"/>
    </source>
</evidence>
<evidence type="ECO:0000256" key="2">
    <source>
        <dbReference type="ARBA" id="ARBA00012543"/>
    </source>
</evidence>
<comment type="caution">
    <text evidence="15">The sequence shown here is derived from an EMBL/GenBank/DDBJ whole genome shotgun (WGS) entry which is preliminary data.</text>
</comment>
<feature type="transmembrane region" description="Helical" evidence="13">
    <location>
        <begin position="1004"/>
        <end position="1021"/>
    </location>
</feature>
<feature type="transmembrane region" description="Helical" evidence="13">
    <location>
        <begin position="974"/>
        <end position="992"/>
    </location>
</feature>
<evidence type="ECO:0000256" key="8">
    <source>
        <dbReference type="ARBA" id="ARBA00023123"/>
    </source>
</evidence>
<keyword evidence="8 11" id="KW-0518">Myosin</keyword>
<evidence type="ECO:0000256" key="9">
    <source>
        <dbReference type="ARBA" id="ARBA00023136"/>
    </source>
</evidence>
<feature type="region of interest" description="Disordered" evidence="12">
    <location>
        <begin position="825"/>
        <end position="859"/>
    </location>
</feature>
<dbReference type="GO" id="GO:0005524">
    <property type="term" value="F:ATP binding"/>
    <property type="evidence" value="ECO:0007669"/>
    <property type="project" value="UniProtKB-UniRule"/>
</dbReference>
<feature type="compositionally biased region" description="Polar residues" evidence="12">
    <location>
        <begin position="1778"/>
        <end position="1790"/>
    </location>
</feature>
<comment type="subcellular location">
    <subcellularLocation>
        <location evidence="1">Membrane</location>
        <topology evidence="1">Multi-pass membrane protein</topology>
    </subcellularLocation>
</comment>
<feature type="compositionally biased region" description="Basic residues" evidence="12">
    <location>
        <begin position="2066"/>
        <end position="2077"/>
    </location>
</feature>
<feature type="region of interest" description="Disordered" evidence="12">
    <location>
        <begin position="755"/>
        <end position="813"/>
    </location>
</feature>
<dbReference type="PRINTS" id="PR00193">
    <property type="entry name" value="MYOSINHEAVY"/>
</dbReference>
<keyword evidence="16" id="KW-1185">Reference proteome</keyword>
<feature type="transmembrane region" description="Helical" evidence="13">
    <location>
        <begin position="1525"/>
        <end position="1550"/>
    </location>
</feature>
<dbReference type="GO" id="GO:0071944">
    <property type="term" value="C:cell periphery"/>
    <property type="evidence" value="ECO:0007669"/>
    <property type="project" value="TreeGrafter"/>
</dbReference>
<dbReference type="GO" id="GO:0016020">
    <property type="term" value="C:membrane"/>
    <property type="evidence" value="ECO:0007669"/>
    <property type="project" value="UniProtKB-SubCell"/>
</dbReference>
<evidence type="ECO:0000256" key="5">
    <source>
        <dbReference type="ARBA" id="ARBA00022741"/>
    </source>
</evidence>
<dbReference type="Proteomes" id="UP001209878">
    <property type="component" value="Unassembled WGS sequence"/>
</dbReference>
<evidence type="ECO:0000313" key="16">
    <source>
        <dbReference type="Proteomes" id="UP001209878"/>
    </source>
</evidence>
<dbReference type="PANTHER" id="PTHR22914">
    <property type="entry name" value="CHITIN SYNTHASE"/>
    <property type="match status" value="1"/>
</dbReference>
<feature type="compositionally biased region" description="Acidic residues" evidence="12">
    <location>
        <begin position="842"/>
        <end position="859"/>
    </location>
</feature>
<feature type="compositionally biased region" description="Basic and acidic residues" evidence="12">
    <location>
        <begin position="2054"/>
        <end position="2065"/>
    </location>
</feature>
<evidence type="ECO:0000256" key="12">
    <source>
        <dbReference type="SAM" id="MobiDB-lite"/>
    </source>
</evidence>
<evidence type="ECO:0000256" key="11">
    <source>
        <dbReference type="PROSITE-ProRule" id="PRU00782"/>
    </source>
</evidence>
<feature type="transmembrane region" description="Helical" evidence="13">
    <location>
        <begin position="1906"/>
        <end position="1926"/>
    </location>
</feature>
<dbReference type="Gene3D" id="3.40.850.10">
    <property type="entry name" value="Kinesin motor domain"/>
    <property type="match status" value="1"/>
</dbReference>
<accession>A0AAD9NLM1</accession>
<dbReference type="GO" id="GO:0003779">
    <property type="term" value="F:actin binding"/>
    <property type="evidence" value="ECO:0007669"/>
    <property type="project" value="UniProtKB-KW"/>
</dbReference>